<evidence type="ECO:0000313" key="3">
    <source>
        <dbReference type="Proteomes" id="UP000185944"/>
    </source>
</evidence>
<reference evidence="2 3" key="1">
    <citation type="submission" date="2016-02" db="EMBL/GenBank/DDBJ databases">
        <title>Discovery of a natural microsporidian pathogen with a broad tissue tropism in Caenorhabditis elegans.</title>
        <authorList>
            <person name="Luallen R.J."/>
            <person name="Reinke A.W."/>
            <person name="Tong L."/>
            <person name="Botts M.R."/>
            <person name="Felix M.-A."/>
            <person name="Troemel E.R."/>
        </authorList>
    </citation>
    <scope>NUCLEOTIDE SEQUENCE [LARGE SCALE GENOMIC DNA]</scope>
    <source>
        <strain evidence="2 3">JUm2807</strain>
    </source>
</reference>
<comment type="caution">
    <text evidence="2">The sequence shown here is derived from an EMBL/GenBank/DDBJ whole genome shotgun (WGS) entry which is preliminary data.</text>
</comment>
<evidence type="ECO:0000256" key="1">
    <source>
        <dbReference type="SAM" id="Phobius"/>
    </source>
</evidence>
<gene>
    <name evidence="2" type="ORF">NEDG_02071</name>
</gene>
<dbReference type="VEuPathDB" id="MicrosporidiaDB:NEDG_02071"/>
<dbReference type="Proteomes" id="UP000185944">
    <property type="component" value="Unassembled WGS sequence"/>
</dbReference>
<dbReference type="GeneID" id="93648421"/>
<feature type="transmembrane region" description="Helical" evidence="1">
    <location>
        <begin position="124"/>
        <end position="145"/>
    </location>
</feature>
<keyword evidence="3" id="KW-1185">Reference proteome</keyword>
<keyword evidence="1" id="KW-1133">Transmembrane helix</keyword>
<dbReference type="EMBL" id="LTDL01000006">
    <property type="protein sequence ID" value="OAG32320.1"/>
    <property type="molecule type" value="Genomic_DNA"/>
</dbReference>
<proteinExistence type="predicted"/>
<feature type="transmembrane region" description="Helical" evidence="1">
    <location>
        <begin position="220"/>
        <end position="237"/>
    </location>
</feature>
<name>A0A177ELS0_9MICR</name>
<feature type="transmembrane region" description="Helical" evidence="1">
    <location>
        <begin position="257"/>
        <end position="289"/>
    </location>
</feature>
<dbReference type="RefSeq" id="XP_067545762.1">
    <property type="nucleotide sequence ID" value="XM_067689489.1"/>
</dbReference>
<accession>A0A177ELS0</accession>
<sequence length="290" mass="33358">MWKIASFLLDTFVAPILLLNAVYLDEFSQGWFLFSHLISPHRLCWPCVLARIFYIETEGHQKVDCPLYSLDPWIKEGHIDYWVLVGLCRFVYYYWINVTCLTVLVRGLLWVCSLVPTLLFPPSFLYGITTPFVICLFTPYLLWALSQSLVSLQERITGLMYGRLFRCEACPTLCLATMPIELGYFLVSVIVYGKPVFARFEQIKDVSLWNIILAPMKNPLPAFVLFFLALRLGLWLYHTYSFRKQHWAEFKDRLCLLVMLAMAIGVVIGGIFLIVSLAAHVIGFCSILVG</sequence>
<keyword evidence="1" id="KW-0812">Transmembrane</keyword>
<organism evidence="2 3">
    <name type="scientific">Nematocida displodere</name>
    <dbReference type="NCBI Taxonomy" id="1805483"/>
    <lineage>
        <taxon>Eukaryota</taxon>
        <taxon>Fungi</taxon>
        <taxon>Fungi incertae sedis</taxon>
        <taxon>Microsporidia</taxon>
        <taxon>Nematocida</taxon>
    </lineage>
</organism>
<keyword evidence="1" id="KW-0472">Membrane</keyword>
<dbReference type="AlphaFoldDB" id="A0A177ELS0"/>
<protein>
    <submittedName>
        <fullName evidence="2">Uncharacterized protein</fullName>
    </submittedName>
</protein>
<evidence type="ECO:0000313" key="2">
    <source>
        <dbReference type="EMBL" id="OAG32320.1"/>
    </source>
</evidence>